<dbReference type="PANTHER" id="PTHR33751">
    <property type="entry name" value="CBB3-TYPE CYTOCHROME C OXIDASE SUBUNIT FIXP"/>
    <property type="match status" value="1"/>
</dbReference>
<evidence type="ECO:0000256" key="3">
    <source>
        <dbReference type="ARBA" id="ARBA00022723"/>
    </source>
</evidence>
<keyword evidence="7" id="KW-0812">Transmembrane</keyword>
<feature type="domain" description="Cytochrome c" evidence="8">
    <location>
        <begin position="282"/>
        <end position="371"/>
    </location>
</feature>
<keyword evidence="7" id="KW-0472">Membrane</keyword>
<keyword evidence="7" id="KW-1133">Transmembrane helix</keyword>
<evidence type="ECO:0000313" key="10">
    <source>
        <dbReference type="Proteomes" id="UP001239462"/>
    </source>
</evidence>
<evidence type="ECO:0000256" key="6">
    <source>
        <dbReference type="PROSITE-ProRule" id="PRU00433"/>
    </source>
</evidence>
<feature type="domain" description="Cytochrome c" evidence="8">
    <location>
        <begin position="69"/>
        <end position="155"/>
    </location>
</feature>
<protein>
    <submittedName>
        <fullName evidence="9">C-type cytochrome</fullName>
    </submittedName>
</protein>
<keyword evidence="10" id="KW-1185">Reference proteome</keyword>
<evidence type="ECO:0000259" key="8">
    <source>
        <dbReference type="PROSITE" id="PS51007"/>
    </source>
</evidence>
<name>A0ABT7PPL2_9BACT</name>
<dbReference type="InterPro" id="IPR009056">
    <property type="entry name" value="Cyt_c-like_dom"/>
</dbReference>
<proteinExistence type="predicted"/>
<dbReference type="EMBL" id="JASZZN010000020">
    <property type="protein sequence ID" value="MDM4018278.1"/>
    <property type="molecule type" value="Genomic_DNA"/>
</dbReference>
<evidence type="ECO:0000313" key="9">
    <source>
        <dbReference type="EMBL" id="MDM4018278.1"/>
    </source>
</evidence>
<dbReference type="Pfam" id="PF00034">
    <property type="entry name" value="Cytochrom_C"/>
    <property type="match status" value="1"/>
</dbReference>
<comment type="caution">
    <text evidence="9">The sequence shown here is derived from an EMBL/GenBank/DDBJ whole genome shotgun (WGS) entry which is preliminary data.</text>
</comment>
<dbReference type="InterPro" id="IPR050597">
    <property type="entry name" value="Cytochrome_c_Oxidase_Subunit"/>
</dbReference>
<dbReference type="Gene3D" id="1.10.760.10">
    <property type="entry name" value="Cytochrome c-like domain"/>
    <property type="match status" value="3"/>
</dbReference>
<dbReference type="PROSITE" id="PS51007">
    <property type="entry name" value="CYTC"/>
    <property type="match status" value="3"/>
</dbReference>
<dbReference type="RefSeq" id="WP_289166033.1">
    <property type="nucleotide sequence ID" value="NZ_JASZZN010000020.1"/>
</dbReference>
<dbReference type="PANTHER" id="PTHR33751:SF9">
    <property type="entry name" value="CYTOCHROME C4"/>
    <property type="match status" value="1"/>
</dbReference>
<sequence length="375" mass="41623">MWKRRLKDLVGLAAIAGITGVIVLISGIFPVRASDGHWAITKWFLDFASNRSIQTHATGIDVPNLDETGLIRLGAATFDTNCRWCHGVPDLPMPSPASQMTPRPPNLKPVVTGWDDDELFYIVKHGIKFAGMPAWASPQRDDEVWPVVAFLKQLPNMSLADYREHVHPTRFAMQDSADLSDKKGAIVNIVREHCAACHGIDGNGRAGDRVPKLSSQRKEYLAATLVAYRDGQRFSGVMHPITVNFTDEELRSFATHFSQQPRKPMITTAVEQDSDITDHGRRLATDGDREHKLASCNDCHAVNVDGDEGSGPDRSYPRLAGQPKEYLRRQLQLFREANRGGSSNASIMIKIAAKLNDDQIEAVSKFYANELIDPE</sequence>
<keyword evidence="4" id="KW-0249">Electron transport</keyword>
<evidence type="ECO:0000256" key="5">
    <source>
        <dbReference type="ARBA" id="ARBA00023004"/>
    </source>
</evidence>
<gene>
    <name evidence="9" type="ORF">QTN89_22700</name>
</gene>
<evidence type="ECO:0000256" key="4">
    <source>
        <dbReference type="ARBA" id="ARBA00022982"/>
    </source>
</evidence>
<dbReference type="SUPFAM" id="SSF46626">
    <property type="entry name" value="Cytochrome c"/>
    <property type="match status" value="3"/>
</dbReference>
<keyword evidence="2 6" id="KW-0349">Heme</keyword>
<feature type="domain" description="Cytochrome c" evidence="8">
    <location>
        <begin position="179"/>
        <end position="261"/>
    </location>
</feature>
<reference evidence="9 10" key="1">
    <citation type="submission" date="2023-06" db="EMBL/GenBank/DDBJ databases">
        <title>Roseiconus lacunae JC819 isolated from Gulf of Mannar region, Tamil Nadu.</title>
        <authorList>
            <person name="Pk S."/>
            <person name="Ch S."/>
            <person name="Ch V.R."/>
        </authorList>
    </citation>
    <scope>NUCLEOTIDE SEQUENCE [LARGE SCALE GENOMIC DNA]</scope>
    <source>
        <strain evidence="9 10">JC819</strain>
    </source>
</reference>
<organism evidence="9 10">
    <name type="scientific">Roseiconus lacunae</name>
    <dbReference type="NCBI Taxonomy" id="2605694"/>
    <lineage>
        <taxon>Bacteria</taxon>
        <taxon>Pseudomonadati</taxon>
        <taxon>Planctomycetota</taxon>
        <taxon>Planctomycetia</taxon>
        <taxon>Pirellulales</taxon>
        <taxon>Pirellulaceae</taxon>
        <taxon>Roseiconus</taxon>
    </lineage>
</organism>
<keyword evidence="3 6" id="KW-0479">Metal-binding</keyword>
<accession>A0ABT7PPL2</accession>
<feature type="transmembrane region" description="Helical" evidence="7">
    <location>
        <begin position="9"/>
        <end position="29"/>
    </location>
</feature>
<evidence type="ECO:0000256" key="7">
    <source>
        <dbReference type="SAM" id="Phobius"/>
    </source>
</evidence>
<keyword evidence="5 6" id="KW-0408">Iron</keyword>
<evidence type="ECO:0000256" key="1">
    <source>
        <dbReference type="ARBA" id="ARBA00022448"/>
    </source>
</evidence>
<dbReference type="Pfam" id="PF13442">
    <property type="entry name" value="Cytochrome_CBB3"/>
    <property type="match status" value="2"/>
</dbReference>
<evidence type="ECO:0000256" key="2">
    <source>
        <dbReference type="ARBA" id="ARBA00022617"/>
    </source>
</evidence>
<dbReference type="InterPro" id="IPR036909">
    <property type="entry name" value="Cyt_c-like_dom_sf"/>
</dbReference>
<keyword evidence="1" id="KW-0813">Transport</keyword>
<dbReference type="Proteomes" id="UP001239462">
    <property type="component" value="Unassembled WGS sequence"/>
</dbReference>